<feature type="compositionally biased region" description="Low complexity" evidence="1">
    <location>
        <begin position="97"/>
        <end position="113"/>
    </location>
</feature>
<proteinExistence type="predicted"/>
<dbReference type="Proteomes" id="UP000516260">
    <property type="component" value="Chromosome 2"/>
</dbReference>
<comment type="caution">
    <text evidence="2">The sequence shown here is derived from an EMBL/GenBank/DDBJ whole genome shotgun (WGS) entry which is preliminary data.</text>
</comment>
<dbReference type="EMBL" id="SWLE01000012">
    <property type="protein sequence ID" value="TNM94319.1"/>
    <property type="molecule type" value="Genomic_DNA"/>
</dbReference>
<accession>A0A4Z2BQJ2</accession>
<evidence type="ECO:0000313" key="3">
    <source>
        <dbReference type="Proteomes" id="UP000516260"/>
    </source>
</evidence>
<name>A0A4Z2BQJ2_9TELE</name>
<keyword evidence="3" id="KW-1185">Reference proteome</keyword>
<feature type="region of interest" description="Disordered" evidence="1">
    <location>
        <begin position="151"/>
        <end position="181"/>
    </location>
</feature>
<organism evidence="2 3">
    <name type="scientific">Takifugu bimaculatus</name>
    <dbReference type="NCBI Taxonomy" id="433685"/>
    <lineage>
        <taxon>Eukaryota</taxon>
        <taxon>Metazoa</taxon>
        <taxon>Chordata</taxon>
        <taxon>Craniata</taxon>
        <taxon>Vertebrata</taxon>
        <taxon>Euteleostomi</taxon>
        <taxon>Actinopterygii</taxon>
        <taxon>Neopterygii</taxon>
        <taxon>Teleostei</taxon>
        <taxon>Neoteleostei</taxon>
        <taxon>Acanthomorphata</taxon>
        <taxon>Eupercaria</taxon>
        <taxon>Tetraodontiformes</taxon>
        <taxon>Tetradontoidea</taxon>
        <taxon>Tetraodontidae</taxon>
        <taxon>Takifugu</taxon>
    </lineage>
</organism>
<gene>
    <name evidence="2" type="ORF">fugu_002495</name>
</gene>
<protein>
    <submittedName>
        <fullName evidence="2">Uncharacterized protein</fullName>
    </submittedName>
</protein>
<evidence type="ECO:0000313" key="2">
    <source>
        <dbReference type="EMBL" id="TNM94319.1"/>
    </source>
</evidence>
<reference evidence="2 3" key="1">
    <citation type="submission" date="2019-04" db="EMBL/GenBank/DDBJ databases">
        <title>The sequence and de novo assembly of Takifugu bimaculatus genome using PacBio and Hi-C technologies.</title>
        <authorList>
            <person name="Xu P."/>
            <person name="Liu B."/>
            <person name="Zhou Z."/>
        </authorList>
    </citation>
    <scope>NUCLEOTIDE SEQUENCE [LARGE SCALE GENOMIC DNA]</scope>
    <source>
        <strain evidence="2">TB-2018</strain>
        <tissue evidence="2">Muscle</tissue>
    </source>
</reference>
<evidence type="ECO:0000256" key="1">
    <source>
        <dbReference type="SAM" id="MobiDB-lite"/>
    </source>
</evidence>
<feature type="compositionally biased region" description="Basic and acidic residues" evidence="1">
    <location>
        <begin position="162"/>
        <end position="181"/>
    </location>
</feature>
<sequence>MKGVAKNKVTFLHKGLDRCAALLGGILQAGESDPPGDLGEAKESAVKSKLGKKFAKKAPAEQGNTPQFQLPIQGLSCIQLKKDFKQNFYSFKRLRHTPSTSPHHTPSNPASHSKVVGKSGAESKNMSFWEQGACGGDDLIPVRDIDPQIASLKVSKMQQKRKLAEKVNKSHSPDDRSAEGD</sequence>
<feature type="region of interest" description="Disordered" evidence="1">
    <location>
        <begin position="94"/>
        <end position="122"/>
    </location>
</feature>
<dbReference type="AlphaFoldDB" id="A0A4Z2BQJ2"/>
<feature type="region of interest" description="Disordered" evidence="1">
    <location>
        <begin position="30"/>
        <end position="66"/>
    </location>
</feature>